<keyword evidence="1" id="KW-0812">Transmembrane</keyword>
<dbReference type="EMBL" id="OX451737">
    <property type="protein sequence ID" value="CAI8599920.1"/>
    <property type="molecule type" value="Genomic_DNA"/>
</dbReference>
<reference evidence="2 3" key="1">
    <citation type="submission" date="2023-01" db="EMBL/GenBank/DDBJ databases">
        <authorList>
            <person name="Kreplak J."/>
        </authorList>
    </citation>
    <scope>NUCLEOTIDE SEQUENCE [LARGE SCALE GENOMIC DNA]</scope>
</reference>
<dbReference type="AlphaFoldDB" id="A0AAV0ZMX4"/>
<accession>A0AAV0ZMX4</accession>
<evidence type="ECO:0000313" key="3">
    <source>
        <dbReference type="Proteomes" id="UP001157006"/>
    </source>
</evidence>
<sequence length="116" mass="13232">MVIEDTPYIGFPLGLALLVSLLFFFCCFFCCCLYWDKLQFLFPSSVLNVINPQPRIEINFASSHHKPGFPILMMKQNHGRSFPVLMPGDKVPKFIAMASACKPPKDEKITIYVQNE</sequence>
<gene>
    <name evidence="2" type="ORF">VFH_II197160</name>
</gene>
<keyword evidence="1" id="KW-1133">Transmembrane helix</keyword>
<keyword evidence="1" id="KW-0472">Membrane</keyword>
<proteinExistence type="predicted"/>
<organism evidence="2 3">
    <name type="scientific">Vicia faba</name>
    <name type="common">Broad bean</name>
    <name type="synonym">Faba vulgaris</name>
    <dbReference type="NCBI Taxonomy" id="3906"/>
    <lineage>
        <taxon>Eukaryota</taxon>
        <taxon>Viridiplantae</taxon>
        <taxon>Streptophyta</taxon>
        <taxon>Embryophyta</taxon>
        <taxon>Tracheophyta</taxon>
        <taxon>Spermatophyta</taxon>
        <taxon>Magnoliopsida</taxon>
        <taxon>eudicotyledons</taxon>
        <taxon>Gunneridae</taxon>
        <taxon>Pentapetalae</taxon>
        <taxon>rosids</taxon>
        <taxon>fabids</taxon>
        <taxon>Fabales</taxon>
        <taxon>Fabaceae</taxon>
        <taxon>Papilionoideae</taxon>
        <taxon>50 kb inversion clade</taxon>
        <taxon>NPAAA clade</taxon>
        <taxon>Hologalegina</taxon>
        <taxon>IRL clade</taxon>
        <taxon>Fabeae</taxon>
        <taxon>Vicia</taxon>
    </lineage>
</organism>
<dbReference type="InterPro" id="IPR037699">
    <property type="entry name" value="At5g65660-like"/>
</dbReference>
<keyword evidence="3" id="KW-1185">Reference proteome</keyword>
<dbReference type="Proteomes" id="UP001157006">
    <property type="component" value="Chromosome 2"/>
</dbReference>
<dbReference type="PANTHER" id="PTHR34291">
    <property type="entry name" value="HYDROXYPROLINE-RICH GLYCOPROTEIN FAMILY PROTEIN"/>
    <property type="match status" value="1"/>
</dbReference>
<feature type="transmembrane region" description="Helical" evidence="1">
    <location>
        <begin position="12"/>
        <end position="35"/>
    </location>
</feature>
<dbReference type="PANTHER" id="PTHR34291:SF7">
    <property type="entry name" value="PROTEIN, PUTATIVE-RELATED"/>
    <property type="match status" value="1"/>
</dbReference>
<evidence type="ECO:0000313" key="2">
    <source>
        <dbReference type="EMBL" id="CAI8599920.1"/>
    </source>
</evidence>
<evidence type="ECO:0008006" key="4">
    <source>
        <dbReference type="Google" id="ProtNLM"/>
    </source>
</evidence>
<name>A0AAV0ZMX4_VICFA</name>
<protein>
    <recommendedName>
        <fullName evidence="4">MSP domain-containing protein</fullName>
    </recommendedName>
</protein>
<evidence type="ECO:0000256" key="1">
    <source>
        <dbReference type="SAM" id="Phobius"/>
    </source>
</evidence>